<protein>
    <submittedName>
        <fullName evidence="1">Putative ovule protein</fullName>
    </submittedName>
</protein>
<dbReference type="EMBL" id="GEDG01042800">
    <property type="protein sequence ID" value="JAP06149.1"/>
    <property type="molecule type" value="Transcribed_RNA"/>
</dbReference>
<proteinExistence type="predicted"/>
<feature type="non-terminal residue" evidence="1">
    <location>
        <position position="66"/>
    </location>
</feature>
<dbReference type="AlphaFoldDB" id="A0A0V0GDP7"/>
<name>A0A0V0GDP7_SOLCH</name>
<reference evidence="1" key="1">
    <citation type="submission" date="2015-12" db="EMBL/GenBank/DDBJ databases">
        <title>Gene expression during late stages of embryo sac development: a critical building block for successful pollen-pistil interactions.</title>
        <authorList>
            <person name="Liu Y."/>
            <person name="Joly V."/>
            <person name="Sabar M."/>
            <person name="Matton D.P."/>
        </authorList>
    </citation>
    <scope>NUCLEOTIDE SEQUENCE</scope>
</reference>
<evidence type="ECO:0000313" key="1">
    <source>
        <dbReference type="EMBL" id="JAP06149.1"/>
    </source>
</evidence>
<organism evidence="1">
    <name type="scientific">Solanum chacoense</name>
    <name type="common">Chaco potato</name>
    <dbReference type="NCBI Taxonomy" id="4108"/>
    <lineage>
        <taxon>Eukaryota</taxon>
        <taxon>Viridiplantae</taxon>
        <taxon>Streptophyta</taxon>
        <taxon>Embryophyta</taxon>
        <taxon>Tracheophyta</taxon>
        <taxon>Spermatophyta</taxon>
        <taxon>Magnoliopsida</taxon>
        <taxon>eudicotyledons</taxon>
        <taxon>Gunneridae</taxon>
        <taxon>Pentapetalae</taxon>
        <taxon>asterids</taxon>
        <taxon>lamiids</taxon>
        <taxon>Solanales</taxon>
        <taxon>Solanaceae</taxon>
        <taxon>Solanoideae</taxon>
        <taxon>Solaneae</taxon>
        <taxon>Solanum</taxon>
    </lineage>
</organism>
<accession>A0A0V0GDP7</accession>
<sequence length="66" mass="7625">MDLANIVLQQYFIKVQIMRQISSKYKLDGLYIHNYTVIAGLGYTPIGQQMAARKQDVTIIFVQDLF</sequence>